<proteinExistence type="predicted"/>
<dbReference type="Proteomes" id="UP000321299">
    <property type="component" value="Chromosome"/>
</dbReference>
<sequence>MVASSDNDQYRSRNALIRRHIEKMDASLHVGTKEFDIAKVSDVDSVDDLLIDNAARYLLRDWKGVGELVDGVEVALEYTPERGAMLLKQNPELYWQILAEAASIAQGKEKQKQETVKKRSKPKSG</sequence>
<dbReference type="AlphaFoldDB" id="A0A5B9ART1"/>
<dbReference type="EMBL" id="CP042615">
    <property type="protein sequence ID" value="QED75942.1"/>
    <property type="molecule type" value="Genomic_DNA"/>
</dbReference>
<evidence type="ECO:0000313" key="2">
    <source>
        <dbReference type="EMBL" id="QED75942.1"/>
    </source>
</evidence>
<feature type="compositionally biased region" description="Basic and acidic residues" evidence="1">
    <location>
        <begin position="107"/>
        <end position="117"/>
    </location>
</feature>
<name>A0A5B9ART1_ECOLX</name>
<accession>A0A5B9ART1</accession>
<evidence type="ECO:0000256" key="1">
    <source>
        <dbReference type="SAM" id="MobiDB-lite"/>
    </source>
</evidence>
<reference evidence="2 3" key="2">
    <citation type="submission" date="2019-08" db="EMBL/GenBank/DDBJ databases">
        <authorList>
            <person name="Chen F.-J."/>
            <person name="Wu H.-C."/>
            <person name="Liao Y.-C."/>
            <person name="Kuo S.-C."/>
        </authorList>
    </citation>
    <scope>NUCLEOTIDE SEQUENCE [LARGE SCALE GENOMIC DNA]</scope>
    <source>
        <strain evidence="2 3">NCYU-26-73</strain>
    </source>
</reference>
<gene>
    <name evidence="2" type="ORF">FTV93_06730</name>
</gene>
<organism evidence="2 3">
    <name type="scientific">Escherichia coli</name>
    <dbReference type="NCBI Taxonomy" id="562"/>
    <lineage>
        <taxon>Bacteria</taxon>
        <taxon>Pseudomonadati</taxon>
        <taxon>Pseudomonadota</taxon>
        <taxon>Gammaproteobacteria</taxon>
        <taxon>Enterobacterales</taxon>
        <taxon>Enterobacteriaceae</taxon>
        <taxon>Escherichia</taxon>
    </lineage>
</organism>
<feature type="region of interest" description="Disordered" evidence="1">
    <location>
        <begin position="106"/>
        <end position="125"/>
    </location>
</feature>
<protein>
    <submittedName>
        <fullName evidence="2">Uncharacterized protein</fullName>
    </submittedName>
</protein>
<evidence type="ECO:0000313" key="3">
    <source>
        <dbReference type="Proteomes" id="UP000321299"/>
    </source>
</evidence>
<reference evidence="2 3" key="1">
    <citation type="submission" date="2019-08" db="EMBL/GenBank/DDBJ databases">
        <title>Plasmid- and chromosome-located mcr-3 in mcr-1-positive Escherichia coli from diseased swine, Taiwan.</title>
        <authorList>
            <person name="Hsu C.-Y."/>
            <person name="Huang W.-C."/>
            <person name="Lauderdale T.-L."/>
        </authorList>
    </citation>
    <scope>NUCLEOTIDE SEQUENCE [LARGE SCALE GENOMIC DNA]</scope>
    <source>
        <strain evidence="2 3">NCYU-26-73</strain>
    </source>
</reference>